<comment type="similarity">
    <text evidence="9">Belongs to the 'phage' integrase family. XerC subfamily.</text>
</comment>
<gene>
    <name evidence="9" type="primary">xerC</name>
    <name evidence="13" type="ORF">GCM10009799_28550</name>
</gene>
<feature type="domain" description="Core-binding (CB)" evidence="12">
    <location>
        <begin position="24"/>
        <end position="108"/>
    </location>
</feature>
<dbReference type="InterPro" id="IPR002104">
    <property type="entry name" value="Integrase_catalytic"/>
</dbReference>
<dbReference type="EMBL" id="BAAAPC010000011">
    <property type="protein sequence ID" value="GAA1999600.1"/>
    <property type="molecule type" value="Genomic_DNA"/>
</dbReference>
<dbReference type="RefSeq" id="WP_344101170.1">
    <property type="nucleotide sequence ID" value="NZ_BAAAPC010000011.1"/>
</dbReference>
<feature type="active site" evidence="9">
    <location>
        <position position="269"/>
    </location>
</feature>
<feature type="active site" evidence="9">
    <location>
        <position position="171"/>
    </location>
</feature>
<feature type="domain" description="Tyr recombinase" evidence="11">
    <location>
        <begin position="129"/>
        <end position="314"/>
    </location>
</feature>
<evidence type="ECO:0000259" key="12">
    <source>
        <dbReference type="PROSITE" id="PS51900"/>
    </source>
</evidence>
<evidence type="ECO:0000313" key="13">
    <source>
        <dbReference type="EMBL" id="GAA1999600.1"/>
    </source>
</evidence>
<evidence type="ECO:0000256" key="6">
    <source>
        <dbReference type="ARBA" id="ARBA00023125"/>
    </source>
</evidence>
<feature type="active site" description="O-(3'-phospho-DNA)-tyrosine intermediate" evidence="9">
    <location>
        <position position="301"/>
    </location>
</feature>
<comment type="caution">
    <text evidence="13">The sequence shown here is derived from an EMBL/GenBank/DDBJ whole genome shotgun (WGS) entry which is preliminary data.</text>
</comment>
<dbReference type="InterPro" id="IPR023009">
    <property type="entry name" value="Tyrosine_recombinase_XerC/XerD"/>
</dbReference>
<keyword evidence="8 9" id="KW-0131">Cell cycle</keyword>
<comment type="subcellular location">
    <subcellularLocation>
        <location evidence="1 9">Cytoplasm</location>
    </subcellularLocation>
</comment>
<feature type="region of interest" description="Disordered" evidence="10">
    <location>
        <begin position="1"/>
        <end position="22"/>
    </location>
</feature>
<dbReference type="HAMAP" id="MF_01808">
    <property type="entry name" value="Recomb_XerC_XerD"/>
    <property type="match status" value="1"/>
</dbReference>
<evidence type="ECO:0000256" key="1">
    <source>
        <dbReference type="ARBA" id="ARBA00004496"/>
    </source>
</evidence>
<dbReference type="Pfam" id="PF00589">
    <property type="entry name" value="Phage_integrase"/>
    <property type="match status" value="1"/>
</dbReference>
<keyword evidence="3 9" id="KW-0132">Cell division</keyword>
<evidence type="ECO:0000256" key="9">
    <source>
        <dbReference type="HAMAP-Rule" id="MF_01808"/>
    </source>
</evidence>
<dbReference type="PANTHER" id="PTHR30349:SF77">
    <property type="entry name" value="TYROSINE RECOMBINASE XERC"/>
    <property type="match status" value="1"/>
</dbReference>
<feature type="active site" evidence="9">
    <location>
        <position position="292"/>
    </location>
</feature>
<dbReference type="SUPFAM" id="SSF47823">
    <property type="entry name" value="lambda integrase-like, N-terminal domain"/>
    <property type="match status" value="1"/>
</dbReference>
<sequence length="320" mass="34769">MSEDHPPHGTSRGQGEDAAADPHAAHAELLAAFRGHLESAGRSRHTVRAYLSDLRGLLAHLDDAGGGIRDIDIALLRDWLSRSHEAGAARSTMARRTAAARGFTAFLHRSGRLAVDPGPLLATPAPRRPLPDVLDEEQAHMALRPNGEDDESPTSLRRTAIVEVLYATGIRVAELCALDLDDVDRDRRTLRVHGKGGKDRVVPIGVPALDAVDRWLYAGRPHWATPNSGPALFLGARGGRLGTRTARRDVHERMRNEETGDGISPHGLRHSAATHLLNGGADLRSVQEILGHSSLRSTQIYTHVSIERLTRAYNQAHPRA</sequence>
<keyword evidence="2 9" id="KW-0963">Cytoplasm</keyword>
<evidence type="ECO:0000256" key="7">
    <source>
        <dbReference type="ARBA" id="ARBA00023172"/>
    </source>
</evidence>
<evidence type="ECO:0000256" key="2">
    <source>
        <dbReference type="ARBA" id="ARBA00022490"/>
    </source>
</evidence>
<comment type="subunit">
    <text evidence="9">Forms a cyclic heterotetrameric complex composed of two molecules of XerC and two molecules of XerD.</text>
</comment>
<evidence type="ECO:0000313" key="14">
    <source>
        <dbReference type="Proteomes" id="UP001501585"/>
    </source>
</evidence>
<keyword evidence="7 9" id="KW-0233">DNA recombination</keyword>
<dbReference type="Proteomes" id="UP001501585">
    <property type="component" value="Unassembled WGS sequence"/>
</dbReference>
<dbReference type="InterPro" id="IPR011010">
    <property type="entry name" value="DNA_brk_join_enz"/>
</dbReference>
<proteinExistence type="inferred from homology"/>
<dbReference type="PROSITE" id="PS51900">
    <property type="entry name" value="CB"/>
    <property type="match status" value="1"/>
</dbReference>
<dbReference type="Gene3D" id="1.10.443.10">
    <property type="entry name" value="Intergrase catalytic core"/>
    <property type="match status" value="1"/>
</dbReference>
<feature type="active site" evidence="9">
    <location>
        <position position="195"/>
    </location>
</feature>
<evidence type="ECO:0000256" key="5">
    <source>
        <dbReference type="ARBA" id="ARBA00022908"/>
    </source>
</evidence>
<comment type="function">
    <text evidence="9">Site-specific tyrosine recombinase, which acts by catalyzing the cutting and rejoining of the recombining DNA molecules. The XerC-XerD complex is essential to convert dimers of the bacterial chromosome into monomers to permit their segregation at cell division. It also contributes to the segregational stability of plasmids.</text>
</comment>
<dbReference type="PANTHER" id="PTHR30349">
    <property type="entry name" value="PHAGE INTEGRASE-RELATED"/>
    <property type="match status" value="1"/>
</dbReference>
<name>A0ABP5EMJ9_9ACTN</name>
<dbReference type="InterPro" id="IPR044068">
    <property type="entry name" value="CB"/>
</dbReference>
<evidence type="ECO:0000256" key="8">
    <source>
        <dbReference type="ARBA" id="ARBA00023306"/>
    </source>
</evidence>
<dbReference type="InterPro" id="IPR010998">
    <property type="entry name" value="Integrase_recombinase_N"/>
</dbReference>
<evidence type="ECO:0000256" key="10">
    <source>
        <dbReference type="SAM" id="MobiDB-lite"/>
    </source>
</evidence>
<dbReference type="Gene3D" id="1.10.150.130">
    <property type="match status" value="1"/>
</dbReference>
<feature type="active site" evidence="9">
    <location>
        <position position="266"/>
    </location>
</feature>
<dbReference type="InterPro" id="IPR013762">
    <property type="entry name" value="Integrase-like_cat_sf"/>
</dbReference>
<keyword evidence="5 9" id="KW-0229">DNA integration</keyword>
<reference evidence="14" key="1">
    <citation type="journal article" date="2019" name="Int. J. Syst. Evol. Microbiol.">
        <title>The Global Catalogue of Microorganisms (GCM) 10K type strain sequencing project: providing services to taxonomists for standard genome sequencing and annotation.</title>
        <authorList>
            <consortium name="The Broad Institute Genomics Platform"/>
            <consortium name="The Broad Institute Genome Sequencing Center for Infectious Disease"/>
            <person name="Wu L."/>
            <person name="Ma J."/>
        </authorList>
    </citation>
    <scope>NUCLEOTIDE SEQUENCE [LARGE SCALE GENOMIC DNA]</scope>
    <source>
        <strain evidence="14">JCM 15313</strain>
    </source>
</reference>
<keyword evidence="6 9" id="KW-0238">DNA-binding</keyword>
<accession>A0ABP5EMJ9</accession>
<evidence type="ECO:0000256" key="3">
    <source>
        <dbReference type="ARBA" id="ARBA00022618"/>
    </source>
</evidence>
<organism evidence="13 14">
    <name type="scientific">Nocardiopsis rhodophaea</name>
    <dbReference type="NCBI Taxonomy" id="280238"/>
    <lineage>
        <taxon>Bacteria</taxon>
        <taxon>Bacillati</taxon>
        <taxon>Actinomycetota</taxon>
        <taxon>Actinomycetes</taxon>
        <taxon>Streptosporangiales</taxon>
        <taxon>Nocardiopsidaceae</taxon>
        <taxon>Nocardiopsis</taxon>
    </lineage>
</organism>
<dbReference type="InterPro" id="IPR004107">
    <property type="entry name" value="Integrase_SAM-like_N"/>
</dbReference>
<dbReference type="InterPro" id="IPR050090">
    <property type="entry name" value="Tyrosine_recombinase_XerCD"/>
</dbReference>
<dbReference type="SUPFAM" id="SSF56349">
    <property type="entry name" value="DNA breaking-rejoining enzymes"/>
    <property type="match status" value="1"/>
</dbReference>
<evidence type="ECO:0000259" key="11">
    <source>
        <dbReference type="PROSITE" id="PS51898"/>
    </source>
</evidence>
<dbReference type="Pfam" id="PF02899">
    <property type="entry name" value="Phage_int_SAM_1"/>
    <property type="match status" value="1"/>
</dbReference>
<evidence type="ECO:0000256" key="4">
    <source>
        <dbReference type="ARBA" id="ARBA00022829"/>
    </source>
</evidence>
<dbReference type="PROSITE" id="PS51898">
    <property type="entry name" value="TYR_RECOMBINASE"/>
    <property type="match status" value="1"/>
</dbReference>
<protein>
    <recommendedName>
        <fullName evidence="9">Tyrosine recombinase XerC</fullName>
    </recommendedName>
</protein>
<keyword evidence="4 9" id="KW-0159">Chromosome partition</keyword>
<keyword evidence="14" id="KW-1185">Reference proteome</keyword>